<keyword evidence="10" id="KW-0169">Cobalamin biosynthesis</keyword>
<protein>
    <recommendedName>
        <fullName evidence="16">Adenosylcobinamide kinase</fullName>
        <ecNumber evidence="8">2.7.1.156</ecNumber>
        <ecNumber evidence="9">2.7.7.62</ecNumber>
    </recommendedName>
    <alternativeName>
        <fullName evidence="17">Adenosylcobinamide-phosphate guanylyltransferase</fullName>
    </alternativeName>
</protein>
<evidence type="ECO:0000256" key="1">
    <source>
        <dbReference type="ARBA" id="ARBA00000312"/>
    </source>
</evidence>
<comment type="similarity">
    <text evidence="7">Belongs to the CobU/CobP family.</text>
</comment>
<gene>
    <name evidence="20" type="ORF">AR1Y2_1902</name>
</gene>
<dbReference type="EC" id="2.7.1.156" evidence="8"/>
<evidence type="ECO:0000256" key="3">
    <source>
        <dbReference type="ARBA" id="ARBA00001522"/>
    </source>
</evidence>
<evidence type="ECO:0000256" key="13">
    <source>
        <dbReference type="ARBA" id="ARBA00022777"/>
    </source>
</evidence>
<comment type="function">
    <text evidence="4">Catalyzes ATP-dependent phosphorylation of adenosylcobinamide and addition of GMP to adenosylcobinamide phosphate.</text>
</comment>
<dbReference type="Gene3D" id="3.40.50.300">
    <property type="entry name" value="P-loop containing nucleotide triphosphate hydrolases"/>
    <property type="match status" value="1"/>
</dbReference>
<comment type="pathway">
    <text evidence="5">Cofactor biosynthesis; adenosylcobalamin biosynthesis; adenosylcobalamin from cob(II)yrinate a,c-diamide: step 6/7.</text>
</comment>
<dbReference type="GO" id="GO:0043752">
    <property type="term" value="F:adenosylcobinamide kinase activity"/>
    <property type="evidence" value="ECO:0007669"/>
    <property type="project" value="UniProtKB-EC"/>
</dbReference>
<feature type="binding site" evidence="19">
    <location>
        <position position="80"/>
    </location>
    <ligand>
        <name>GTP</name>
        <dbReference type="ChEBI" id="CHEBI:37565"/>
    </ligand>
</feature>
<reference evidence="20 21" key="1">
    <citation type="submission" date="2019-05" db="EMBL/GenBank/DDBJ databases">
        <title>Complete genome sequencing of Anaerostipes rhamnosivorans.</title>
        <authorList>
            <person name="Bui T.P.N."/>
            <person name="de Vos W.M."/>
        </authorList>
    </citation>
    <scope>NUCLEOTIDE SEQUENCE [LARGE SCALE GENOMIC DNA]</scope>
    <source>
        <strain evidence="20 21">1y2</strain>
    </source>
</reference>
<evidence type="ECO:0000256" key="8">
    <source>
        <dbReference type="ARBA" id="ARBA00012016"/>
    </source>
</evidence>
<dbReference type="Pfam" id="PF02283">
    <property type="entry name" value="CobU"/>
    <property type="match status" value="1"/>
</dbReference>
<dbReference type="OrthoDB" id="9799422at2"/>
<feature type="active site" description="GMP-histidine intermediate" evidence="18">
    <location>
        <position position="48"/>
    </location>
</feature>
<keyword evidence="12 19" id="KW-0547">Nucleotide-binding</keyword>
<keyword evidence="20" id="KW-0548">Nucleotidyltransferase</keyword>
<feature type="binding site" evidence="19">
    <location>
        <begin position="49"/>
        <end position="52"/>
    </location>
    <ligand>
        <name>GTP</name>
        <dbReference type="ChEBI" id="CHEBI:37565"/>
    </ligand>
</feature>
<evidence type="ECO:0000256" key="11">
    <source>
        <dbReference type="ARBA" id="ARBA00022679"/>
    </source>
</evidence>
<evidence type="ECO:0000256" key="12">
    <source>
        <dbReference type="ARBA" id="ARBA00022741"/>
    </source>
</evidence>
<dbReference type="CDD" id="cd00544">
    <property type="entry name" value="CobU"/>
    <property type="match status" value="1"/>
</dbReference>
<evidence type="ECO:0000313" key="21">
    <source>
        <dbReference type="Proteomes" id="UP000298653"/>
    </source>
</evidence>
<dbReference type="GO" id="GO:0008820">
    <property type="term" value="F:cobinamide phosphate guanylyltransferase activity"/>
    <property type="evidence" value="ECO:0007669"/>
    <property type="project" value="UniProtKB-EC"/>
</dbReference>
<comment type="catalytic activity">
    <reaction evidence="2">
        <text>adenosylcob(III)inamide phosphate + GTP + H(+) = adenosylcob(III)inamide-GDP + diphosphate</text>
        <dbReference type="Rhea" id="RHEA:22712"/>
        <dbReference type="ChEBI" id="CHEBI:15378"/>
        <dbReference type="ChEBI" id="CHEBI:33019"/>
        <dbReference type="ChEBI" id="CHEBI:37565"/>
        <dbReference type="ChEBI" id="CHEBI:58502"/>
        <dbReference type="ChEBI" id="CHEBI:60487"/>
        <dbReference type="EC" id="2.7.7.62"/>
    </reaction>
</comment>
<feature type="binding site" evidence="19">
    <location>
        <begin position="7"/>
        <end position="14"/>
    </location>
    <ligand>
        <name>GTP</name>
        <dbReference type="ChEBI" id="CHEBI:37565"/>
    </ligand>
</feature>
<dbReference type="KEGG" id="arf:AR1Y2_1902"/>
<evidence type="ECO:0000256" key="10">
    <source>
        <dbReference type="ARBA" id="ARBA00022573"/>
    </source>
</evidence>
<keyword evidence="14" id="KW-0067">ATP-binding</keyword>
<evidence type="ECO:0000256" key="16">
    <source>
        <dbReference type="ARBA" id="ARBA00029570"/>
    </source>
</evidence>
<dbReference type="RefSeq" id="WP_137328746.1">
    <property type="nucleotide sequence ID" value="NZ_CP040058.1"/>
</dbReference>
<organism evidence="20 21">
    <name type="scientific">Anaerostipes rhamnosivorans</name>
    <dbReference type="NCBI Taxonomy" id="1229621"/>
    <lineage>
        <taxon>Bacteria</taxon>
        <taxon>Bacillati</taxon>
        <taxon>Bacillota</taxon>
        <taxon>Clostridia</taxon>
        <taxon>Lachnospirales</taxon>
        <taxon>Lachnospiraceae</taxon>
        <taxon>Anaerostipes</taxon>
    </lineage>
</organism>
<dbReference type="EC" id="2.7.7.62" evidence="9"/>
<evidence type="ECO:0000256" key="14">
    <source>
        <dbReference type="ARBA" id="ARBA00022840"/>
    </source>
</evidence>
<evidence type="ECO:0000256" key="5">
    <source>
        <dbReference type="ARBA" id="ARBA00004692"/>
    </source>
</evidence>
<dbReference type="GO" id="GO:0009236">
    <property type="term" value="P:cobalamin biosynthetic process"/>
    <property type="evidence" value="ECO:0007669"/>
    <property type="project" value="UniProtKB-UniPathway"/>
</dbReference>
<evidence type="ECO:0000256" key="6">
    <source>
        <dbReference type="ARBA" id="ARBA00005159"/>
    </source>
</evidence>
<dbReference type="Proteomes" id="UP000298653">
    <property type="component" value="Chromosome"/>
</dbReference>
<dbReference type="SUPFAM" id="SSF52540">
    <property type="entry name" value="P-loop containing nucleoside triphosphate hydrolases"/>
    <property type="match status" value="1"/>
</dbReference>
<keyword evidence="13" id="KW-0418">Kinase</keyword>
<feature type="binding site" evidence="19">
    <location>
        <position position="61"/>
    </location>
    <ligand>
        <name>GTP</name>
        <dbReference type="ChEBI" id="CHEBI:37565"/>
    </ligand>
</feature>
<name>A0A4P8ID25_9FIRM</name>
<evidence type="ECO:0000313" key="20">
    <source>
        <dbReference type="EMBL" id="QCP35356.1"/>
    </source>
</evidence>
<keyword evidence="15 19" id="KW-0342">GTP-binding</keyword>
<comment type="catalytic activity">
    <reaction evidence="3">
        <text>adenosylcob(III)inamide + GTP = adenosylcob(III)inamide phosphate + GDP + H(+)</text>
        <dbReference type="Rhea" id="RHEA:15765"/>
        <dbReference type="ChEBI" id="CHEBI:2480"/>
        <dbReference type="ChEBI" id="CHEBI:15378"/>
        <dbReference type="ChEBI" id="CHEBI:37565"/>
        <dbReference type="ChEBI" id="CHEBI:58189"/>
        <dbReference type="ChEBI" id="CHEBI:58502"/>
        <dbReference type="EC" id="2.7.1.156"/>
    </reaction>
</comment>
<keyword evidence="11 20" id="KW-0808">Transferase</keyword>
<dbReference type="PANTHER" id="PTHR34848">
    <property type="match status" value="1"/>
</dbReference>
<sequence length="174" mass="19574">MFTLVTGGSGSGKSEYAESLTESWETPKIYIATMFPYDRESEKKIQRHREMRRHKGFHTVECFTGLSGLCLPEGSHVLLDCMSNLAANEKYMENGAGSRTVKEILSGVEKLLMKAEDVCIVTNEIFSDGMEYAPETVRYQEYLGLLNCRMAQMADQVVEVVCGIPIEQKGRDKQ</sequence>
<dbReference type="InterPro" id="IPR027417">
    <property type="entry name" value="P-loop_NTPase"/>
</dbReference>
<evidence type="ECO:0000256" key="19">
    <source>
        <dbReference type="PIRSR" id="PIRSR006135-2"/>
    </source>
</evidence>
<dbReference type="AlphaFoldDB" id="A0A4P8ID25"/>
<evidence type="ECO:0000256" key="7">
    <source>
        <dbReference type="ARBA" id="ARBA00007490"/>
    </source>
</evidence>
<dbReference type="EMBL" id="CP040058">
    <property type="protein sequence ID" value="QCP35356.1"/>
    <property type="molecule type" value="Genomic_DNA"/>
</dbReference>
<dbReference type="InterPro" id="IPR003203">
    <property type="entry name" value="CobU/CobP"/>
</dbReference>
<comment type="catalytic activity">
    <reaction evidence="1">
        <text>adenosylcob(III)inamide + ATP = adenosylcob(III)inamide phosphate + ADP + H(+)</text>
        <dbReference type="Rhea" id="RHEA:15769"/>
        <dbReference type="ChEBI" id="CHEBI:2480"/>
        <dbReference type="ChEBI" id="CHEBI:15378"/>
        <dbReference type="ChEBI" id="CHEBI:30616"/>
        <dbReference type="ChEBI" id="CHEBI:58502"/>
        <dbReference type="ChEBI" id="CHEBI:456216"/>
        <dbReference type="EC" id="2.7.1.156"/>
    </reaction>
</comment>
<comment type="pathway">
    <text evidence="6">Cofactor biosynthesis; adenosylcobalamin biosynthesis; adenosylcobalamin from cob(II)yrinate a,c-diamide: step 5/7.</text>
</comment>
<accession>A0A4P8ID25</accession>
<dbReference type="GO" id="GO:0005524">
    <property type="term" value="F:ATP binding"/>
    <property type="evidence" value="ECO:0007669"/>
    <property type="project" value="UniProtKB-KW"/>
</dbReference>
<dbReference type="UniPathway" id="UPA00148">
    <property type="reaction ID" value="UER00236"/>
</dbReference>
<evidence type="ECO:0000256" key="17">
    <source>
        <dbReference type="ARBA" id="ARBA00030571"/>
    </source>
</evidence>
<evidence type="ECO:0000256" key="15">
    <source>
        <dbReference type="ARBA" id="ARBA00023134"/>
    </source>
</evidence>
<evidence type="ECO:0000256" key="9">
    <source>
        <dbReference type="ARBA" id="ARBA00012523"/>
    </source>
</evidence>
<evidence type="ECO:0000256" key="4">
    <source>
        <dbReference type="ARBA" id="ARBA00003889"/>
    </source>
</evidence>
<evidence type="ECO:0000256" key="18">
    <source>
        <dbReference type="PIRSR" id="PIRSR006135-1"/>
    </source>
</evidence>
<dbReference type="GO" id="GO:0005525">
    <property type="term" value="F:GTP binding"/>
    <property type="evidence" value="ECO:0007669"/>
    <property type="project" value="UniProtKB-KW"/>
</dbReference>
<keyword evidence="21" id="KW-1185">Reference proteome</keyword>
<dbReference type="PANTHER" id="PTHR34848:SF1">
    <property type="entry name" value="BIFUNCTIONAL ADENOSYLCOBALAMIN BIOSYNTHESIS PROTEIN COBU"/>
    <property type="match status" value="1"/>
</dbReference>
<proteinExistence type="inferred from homology"/>
<dbReference type="PIRSF" id="PIRSF006135">
    <property type="entry name" value="CobU"/>
    <property type="match status" value="1"/>
</dbReference>
<evidence type="ECO:0000256" key="2">
    <source>
        <dbReference type="ARBA" id="ARBA00000711"/>
    </source>
</evidence>